<feature type="signal peptide" evidence="7">
    <location>
        <begin position="1"/>
        <end position="29"/>
    </location>
</feature>
<evidence type="ECO:0000256" key="6">
    <source>
        <dbReference type="PROSITE-ProRule" id="PRU00433"/>
    </source>
</evidence>
<dbReference type="GO" id="GO:0009055">
    <property type="term" value="F:electron transfer activity"/>
    <property type="evidence" value="ECO:0007669"/>
    <property type="project" value="InterPro"/>
</dbReference>
<dbReference type="EMBL" id="NHRY01000232">
    <property type="protein sequence ID" value="PPQ29152.1"/>
    <property type="molecule type" value="Genomic_DNA"/>
</dbReference>
<gene>
    <name evidence="9" type="ORF">CCS01_22430</name>
</gene>
<keyword evidence="10" id="KW-1185">Reference proteome</keyword>
<keyword evidence="2 6" id="KW-0349">Heme</keyword>
<dbReference type="Pfam" id="PF00034">
    <property type="entry name" value="Cytochrom_C"/>
    <property type="match status" value="1"/>
</dbReference>
<name>A0A2S6N3I1_RHOGL</name>
<dbReference type="OrthoDB" id="9805828at2"/>
<evidence type="ECO:0000256" key="7">
    <source>
        <dbReference type="SAM" id="SignalP"/>
    </source>
</evidence>
<evidence type="ECO:0000256" key="5">
    <source>
        <dbReference type="ARBA" id="ARBA00023004"/>
    </source>
</evidence>
<evidence type="ECO:0000256" key="1">
    <source>
        <dbReference type="ARBA" id="ARBA00022448"/>
    </source>
</evidence>
<dbReference type="AlphaFoldDB" id="A0A2S6N3I1"/>
<keyword evidence="5 6" id="KW-0408">Iron</keyword>
<keyword evidence="3 6" id="KW-0479">Metal-binding</keyword>
<dbReference type="PROSITE" id="PS51007">
    <property type="entry name" value="CYTC"/>
    <property type="match status" value="1"/>
</dbReference>
<dbReference type="SUPFAM" id="SSF46626">
    <property type="entry name" value="Cytochrome c"/>
    <property type="match status" value="1"/>
</dbReference>
<dbReference type="GO" id="GO:0046872">
    <property type="term" value="F:metal ion binding"/>
    <property type="evidence" value="ECO:0007669"/>
    <property type="project" value="UniProtKB-KW"/>
</dbReference>
<dbReference type="PRINTS" id="PR00604">
    <property type="entry name" value="CYTCHRMECIAB"/>
</dbReference>
<keyword evidence="4" id="KW-0249">Electron transport</keyword>
<dbReference type="PROSITE" id="PS51257">
    <property type="entry name" value="PROKAR_LIPOPROTEIN"/>
    <property type="match status" value="1"/>
</dbReference>
<comment type="caution">
    <text evidence="9">The sequence shown here is derived from an EMBL/GenBank/DDBJ whole genome shotgun (WGS) entry which is preliminary data.</text>
</comment>
<dbReference type="InterPro" id="IPR009056">
    <property type="entry name" value="Cyt_c-like_dom"/>
</dbReference>
<evidence type="ECO:0000256" key="4">
    <source>
        <dbReference type="ARBA" id="ARBA00022982"/>
    </source>
</evidence>
<dbReference type="Proteomes" id="UP000239724">
    <property type="component" value="Unassembled WGS sequence"/>
</dbReference>
<keyword evidence="7" id="KW-0732">Signal</keyword>
<evidence type="ECO:0000313" key="9">
    <source>
        <dbReference type="EMBL" id="PPQ29152.1"/>
    </source>
</evidence>
<evidence type="ECO:0000259" key="8">
    <source>
        <dbReference type="PROSITE" id="PS51007"/>
    </source>
</evidence>
<organism evidence="9 10">
    <name type="scientific">Rhodopila globiformis</name>
    <name type="common">Rhodopseudomonas globiformis</name>
    <dbReference type="NCBI Taxonomy" id="1071"/>
    <lineage>
        <taxon>Bacteria</taxon>
        <taxon>Pseudomonadati</taxon>
        <taxon>Pseudomonadota</taxon>
        <taxon>Alphaproteobacteria</taxon>
        <taxon>Acetobacterales</taxon>
        <taxon>Acetobacteraceae</taxon>
        <taxon>Rhodopila</taxon>
    </lineage>
</organism>
<dbReference type="InterPro" id="IPR002327">
    <property type="entry name" value="Cyt_c_1A/1B"/>
</dbReference>
<dbReference type="Gene3D" id="1.10.760.10">
    <property type="entry name" value="Cytochrome c-like domain"/>
    <property type="match status" value="1"/>
</dbReference>
<evidence type="ECO:0000313" key="10">
    <source>
        <dbReference type="Proteomes" id="UP000239724"/>
    </source>
</evidence>
<protein>
    <recommendedName>
        <fullName evidence="8">Cytochrome c domain-containing protein</fullName>
    </recommendedName>
</protein>
<reference evidence="9 10" key="1">
    <citation type="journal article" date="2018" name="Arch. Microbiol.">
        <title>New insights into the metabolic potential of the phototrophic purple bacterium Rhodopila globiformis DSM 161(T) from its draft genome sequence and evidence for a vanadium-dependent nitrogenase.</title>
        <authorList>
            <person name="Imhoff J.F."/>
            <person name="Rahn T."/>
            <person name="Kunzel S."/>
            <person name="Neulinger S.C."/>
        </authorList>
    </citation>
    <scope>NUCLEOTIDE SEQUENCE [LARGE SCALE GENOMIC DNA]</scope>
    <source>
        <strain evidence="9 10">DSM 161</strain>
    </source>
</reference>
<keyword evidence="1" id="KW-0813">Transport</keyword>
<evidence type="ECO:0000256" key="2">
    <source>
        <dbReference type="ARBA" id="ARBA00022617"/>
    </source>
</evidence>
<dbReference type="PANTHER" id="PTHR11961">
    <property type="entry name" value="CYTOCHROME C"/>
    <property type="match status" value="1"/>
</dbReference>
<evidence type="ECO:0000256" key="3">
    <source>
        <dbReference type="ARBA" id="ARBA00022723"/>
    </source>
</evidence>
<proteinExistence type="predicted"/>
<sequence length="130" mass="13755">MSRRIIHTIVLGAACGSLAVLLPGPVAHAADVSAGKSAFRNACGICHSAEPGVNKIGPTLFGIMGRQTGSVPGYSYSAANRNAHITWTPQTMDKYLQGPRAMIPGTKMTYMGVRDPEKRANIIAYLATLK</sequence>
<feature type="chain" id="PRO_5015529487" description="Cytochrome c domain-containing protein" evidence="7">
    <location>
        <begin position="30"/>
        <end position="130"/>
    </location>
</feature>
<dbReference type="InterPro" id="IPR036909">
    <property type="entry name" value="Cyt_c-like_dom_sf"/>
</dbReference>
<feature type="domain" description="Cytochrome c" evidence="8">
    <location>
        <begin position="30"/>
        <end position="130"/>
    </location>
</feature>
<accession>A0A2S6N3I1</accession>
<dbReference type="GO" id="GO:0020037">
    <property type="term" value="F:heme binding"/>
    <property type="evidence" value="ECO:0007669"/>
    <property type="project" value="InterPro"/>
</dbReference>
<dbReference type="RefSeq" id="WP_104521049.1">
    <property type="nucleotide sequence ID" value="NZ_NHRY01000232.1"/>
</dbReference>